<evidence type="ECO:0000313" key="3">
    <source>
        <dbReference type="Proteomes" id="UP000004810"/>
    </source>
</evidence>
<comment type="caution">
    <text evidence="2">The sequence shown here is derived from an EMBL/GenBank/DDBJ whole genome shotgun (WGS) entry which is preliminary data.</text>
</comment>
<dbReference type="AlphaFoldDB" id="J9E3P4"/>
<proteinExistence type="predicted"/>
<reference evidence="3" key="1">
    <citation type="submission" date="2012-08" db="EMBL/GenBank/DDBJ databases">
        <title>The Genome Sequence of Wuchereria bancrofti.</title>
        <authorList>
            <person name="Nutman T.B."/>
            <person name="Fink D.L."/>
            <person name="Russ C."/>
            <person name="Young S."/>
            <person name="Zeng Q."/>
            <person name="Koehrsen M."/>
            <person name="Alvarado L."/>
            <person name="Berlin A."/>
            <person name="Chapman S.B."/>
            <person name="Chen Z."/>
            <person name="Freedman E."/>
            <person name="Gellesch M."/>
            <person name="Goldberg J."/>
            <person name="Griggs A."/>
            <person name="Gujja S."/>
            <person name="Heilman E.R."/>
            <person name="Heiman D."/>
            <person name="Hepburn T."/>
            <person name="Howarth C."/>
            <person name="Jen D."/>
            <person name="Larson L."/>
            <person name="Lewis B."/>
            <person name="Mehta T."/>
            <person name="Park D."/>
            <person name="Pearson M."/>
            <person name="Roberts A."/>
            <person name="Saif S."/>
            <person name="Shea T."/>
            <person name="Shenoy N."/>
            <person name="Sisk P."/>
            <person name="Stolte C."/>
            <person name="Sykes S."/>
            <person name="Walk T."/>
            <person name="White J."/>
            <person name="Yandava C."/>
            <person name="Haas B."/>
            <person name="Henn M.R."/>
            <person name="Nusbaum C."/>
            <person name="Birren B."/>
        </authorList>
    </citation>
    <scope>NUCLEOTIDE SEQUENCE [LARGE SCALE GENOMIC DNA]</scope>
    <source>
        <strain evidence="3">NA</strain>
    </source>
</reference>
<keyword evidence="1" id="KW-0472">Membrane</keyword>
<organism evidence="2 3">
    <name type="scientific">Wuchereria bancrofti</name>
    <dbReference type="NCBI Taxonomy" id="6293"/>
    <lineage>
        <taxon>Eukaryota</taxon>
        <taxon>Metazoa</taxon>
        <taxon>Ecdysozoa</taxon>
        <taxon>Nematoda</taxon>
        <taxon>Chromadorea</taxon>
        <taxon>Rhabditida</taxon>
        <taxon>Spirurina</taxon>
        <taxon>Spiruromorpha</taxon>
        <taxon>Filarioidea</taxon>
        <taxon>Onchocercidae</taxon>
        <taxon>Wuchereria</taxon>
    </lineage>
</organism>
<name>J9E3P4_WUCBA</name>
<evidence type="ECO:0000313" key="2">
    <source>
        <dbReference type="EMBL" id="EJW76778.1"/>
    </source>
</evidence>
<evidence type="ECO:0000256" key="1">
    <source>
        <dbReference type="SAM" id="Phobius"/>
    </source>
</evidence>
<sequence>MDVLKNITGIDQVKPSNNIMIASLLLLSIALSSSVSVILIIVVSNKDRWLANLWPYQLKKS</sequence>
<feature type="transmembrane region" description="Helical" evidence="1">
    <location>
        <begin position="20"/>
        <end position="43"/>
    </location>
</feature>
<keyword evidence="1" id="KW-1133">Transmembrane helix</keyword>
<keyword evidence="1" id="KW-0812">Transmembrane</keyword>
<accession>J9E3P4</accession>
<dbReference type="Proteomes" id="UP000004810">
    <property type="component" value="Unassembled WGS sequence"/>
</dbReference>
<dbReference type="EMBL" id="ADBV01008626">
    <property type="protein sequence ID" value="EJW76778.1"/>
    <property type="molecule type" value="Genomic_DNA"/>
</dbReference>
<protein>
    <submittedName>
        <fullName evidence="2">Uncharacterized protein</fullName>
    </submittedName>
</protein>
<gene>
    <name evidence="2" type="ORF">WUBG_12315</name>
</gene>